<feature type="compositionally biased region" description="Basic and acidic residues" evidence="1">
    <location>
        <begin position="163"/>
        <end position="178"/>
    </location>
</feature>
<evidence type="ECO:0000313" key="2">
    <source>
        <dbReference type="EMBL" id="GIJ30659.1"/>
    </source>
</evidence>
<organism evidence="2 3">
    <name type="scientific">Micromonospora qiuiae</name>
    <dbReference type="NCBI Taxonomy" id="502268"/>
    <lineage>
        <taxon>Bacteria</taxon>
        <taxon>Bacillati</taxon>
        <taxon>Actinomycetota</taxon>
        <taxon>Actinomycetes</taxon>
        <taxon>Micromonosporales</taxon>
        <taxon>Micromonosporaceae</taxon>
        <taxon>Micromonospora</taxon>
    </lineage>
</organism>
<sequence>MKPPGKVCNTWYRASNGGGGADGEADGGLRGGTAGRDGARGGGAAVGGSAVADAELGGLGGSVRRGDSPGRAGAGPSVLLCPADDARSAGIGTAIAGGPGGTGSNPDPGARYALAAITSSTTIARTPIDTRIQGGQATAEPCEESRGARRIPDMSLLSRRPGQRNDQEQHPEVPDETPRIPNSTISRPRRRPR</sequence>
<evidence type="ECO:0000313" key="3">
    <source>
        <dbReference type="Proteomes" id="UP000653076"/>
    </source>
</evidence>
<feature type="region of interest" description="Disordered" evidence="1">
    <location>
        <begin position="1"/>
        <end position="110"/>
    </location>
</feature>
<protein>
    <recommendedName>
        <fullName evidence="4">PE-PGRS family protein</fullName>
    </recommendedName>
</protein>
<accession>A0ABQ4JMD5</accession>
<feature type="region of interest" description="Disordered" evidence="1">
    <location>
        <begin position="125"/>
        <end position="193"/>
    </location>
</feature>
<dbReference type="Proteomes" id="UP000653076">
    <property type="component" value="Unassembled WGS sequence"/>
</dbReference>
<name>A0ABQ4JMD5_9ACTN</name>
<gene>
    <name evidence="2" type="ORF">Vqi01_58210</name>
</gene>
<evidence type="ECO:0000256" key="1">
    <source>
        <dbReference type="SAM" id="MobiDB-lite"/>
    </source>
</evidence>
<keyword evidence="3" id="KW-1185">Reference proteome</keyword>
<evidence type="ECO:0008006" key="4">
    <source>
        <dbReference type="Google" id="ProtNLM"/>
    </source>
</evidence>
<comment type="caution">
    <text evidence="2">The sequence shown here is derived from an EMBL/GenBank/DDBJ whole genome shotgun (WGS) entry which is preliminary data.</text>
</comment>
<dbReference type="EMBL" id="BOPC01000128">
    <property type="protein sequence ID" value="GIJ30659.1"/>
    <property type="molecule type" value="Genomic_DNA"/>
</dbReference>
<proteinExistence type="predicted"/>
<feature type="compositionally biased region" description="Gly residues" evidence="1">
    <location>
        <begin position="16"/>
        <end position="46"/>
    </location>
</feature>
<feature type="compositionally biased region" description="Basic and acidic residues" evidence="1">
    <location>
        <begin position="143"/>
        <end position="152"/>
    </location>
</feature>
<reference evidence="2 3" key="1">
    <citation type="submission" date="2021-01" db="EMBL/GenBank/DDBJ databases">
        <title>Whole genome shotgun sequence of Verrucosispora qiuiae NBRC 106684.</title>
        <authorList>
            <person name="Komaki H."/>
            <person name="Tamura T."/>
        </authorList>
    </citation>
    <scope>NUCLEOTIDE SEQUENCE [LARGE SCALE GENOMIC DNA]</scope>
    <source>
        <strain evidence="2 3">NBRC 106684</strain>
    </source>
</reference>